<dbReference type="InterPro" id="IPR002559">
    <property type="entry name" value="Transposase_11"/>
</dbReference>
<sequence length="456" mass="53077">MLKVCQQSKDIVLDKIKQGKLDAIAMSNSSFVDDIILTMYNMNILNCLYDSFNDKRHHNTHTPFDLVIALAIASKMKLKTSLSDIPYAIQDHRLLSSIGYNIVDKNGSGLMSEGTIRHLIGKYSWEELFDYYNRTIQDFIMPRLDIKPNIHILDCTNIEVNLNNDNYEQSTIAIDKHGDIARGYKLSTIRGIVNDVGIIEDIRFGTLKTHDLALSKDMLKTTKCFNSGDILINDRGFISRELTNFLKTKRNVDTYIPLKKNMEAYKIAISAARKENNWSPHPSGRKHQFITLVCDLKDYWISQNHNDDVPINACVVHDTKYDKYYVFATTDTKRSAKEIVQIYELRPEIEEDYRQLKDFWKLEDFKSTKINVISFHIVCVLFGYLFYQLYLMTSEGEKYIGKSLPIIAKNYQLKQFAYLILYVDEYFCIFSFIEFVDYFSNCDEQTKGLLRNFLTI</sequence>
<dbReference type="EMBL" id="JAQLKE010000056">
    <property type="protein sequence ID" value="MDB7085828.1"/>
    <property type="molecule type" value="Genomic_DNA"/>
</dbReference>
<dbReference type="GO" id="GO:0006313">
    <property type="term" value="P:DNA transposition"/>
    <property type="evidence" value="ECO:0007669"/>
    <property type="project" value="InterPro"/>
</dbReference>
<keyword evidence="1" id="KW-1133">Transmembrane helix</keyword>
<gene>
    <name evidence="3" type="ORF">PM738_18770</name>
</gene>
<protein>
    <submittedName>
        <fullName evidence="3">Transposase</fullName>
    </submittedName>
</protein>
<feature type="transmembrane region" description="Helical" evidence="1">
    <location>
        <begin position="373"/>
        <end position="392"/>
    </location>
</feature>
<dbReference type="InterPro" id="IPR012337">
    <property type="entry name" value="RNaseH-like_sf"/>
</dbReference>
<dbReference type="GO" id="GO:0004803">
    <property type="term" value="F:transposase activity"/>
    <property type="evidence" value="ECO:0007669"/>
    <property type="project" value="InterPro"/>
</dbReference>
<keyword evidence="1" id="KW-0812">Transmembrane</keyword>
<feature type="domain" description="Transposase IS4-like" evidence="2">
    <location>
        <begin position="195"/>
        <end position="384"/>
    </location>
</feature>
<reference evidence="3" key="1">
    <citation type="submission" date="2023-01" db="EMBL/GenBank/DDBJ databases">
        <title>Human gut microbiome strain richness.</title>
        <authorList>
            <person name="Chen-Liaw A."/>
        </authorList>
    </citation>
    <scope>NUCLEOTIDE SEQUENCE</scope>
    <source>
        <strain evidence="3">1001217st2_G6_1001217B_191108</strain>
    </source>
</reference>
<evidence type="ECO:0000256" key="1">
    <source>
        <dbReference type="SAM" id="Phobius"/>
    </source>
</evidence>
<keyword evidence="1" id="KW-0472">Membrane</keyword>
<dbReference type="RefSeq" id="WP_272019339.1">
    <property type="nucleotide sequence ID" value="NZ_JAQLKE010000056.1"/>
</dbReference>
<comment type="caution">
    <text evidence="3">The sequence shown here is derived from an EMBL/GenBank/DDBJ whole genome shotgun (WGS) entry which is preliminary data.</text>
</comment>
<evidence type="ECO:0000313" key="3">
    <source>
        <dbReference type="EMBL" id="MDB7085828.1"/>
    </source>
</evidence>
<accession>A0AB35IRQ4</accession>
<dbReference type="Pfam" id="PF01609">
    <property type="entry name" value="DDE_Tnp_1"/>
    <property type="match status" value="1"/>
</dbReference>
<dbReference type="SUPFAM" id="SSF53098">
    <property type="entry name" value="Ribonuclease H-like"/>
    <property type="match status" value="1"/>
</dbReference>
<evidence type="ECO:0000259" key="2">
    <source>
        <dbReference type="Pfam" id="PF01609"/>
    </source>
</evidence>
<dbReference type="GO" id="GO:0003677">
    <property type="term" value="F:DNA binding"/>
    <property type="evidence" value="ECO:0007669"/>
    <property type="project" value="InterPro"/>
</dbReference>
<proteinExistence type="predicted"/>
<dbReference type="Proteomes" id="UP001211987">
    <property type="component" value="Unassembled WGS sequence"/>
</dbReference>
<name>A0AB35IRQ4_9FIRM</name>
<organism evidence="3 4">
    <name type="scientific">Thomasclavelia ramosa</name>
    <dbReference type="NCBI Taxonomy" id="1547"/>
    <lineage>
        <taxon>Bacteria</taxon>
        <taxon>Bacillati</taxon>
        <taxon>Bacillota</taxon>
        <taxon>Erysipelotrichia</taxon>
        <taxon>Erysipelotrichales</taxon>
        <taxon>Coprobacillaceae</taxon>
        <taxon>Thomasclavelia</taxon>
    </lineage>
</organism>
<dbReference type="AlphaFoldDB" id="A0AB35IRQ4"/>
<evidence type="ECO:0000313" key="4">
    <source>
        <dbReference type="Proteomes" id="UP001211987"/>
    </source>
</evidence>